<dbReference type="Pfam" id="PF00560">
    <property type="entry name" value="LRR_1"/>
    <property type="match status" value="1"/>
</dbReference>
<dbReference type="InterPro" id="IPR032675">
    <property type="entry name" value="LRR_dom_sf"/>
</dbReference>
<dbReference type="GO" id="GO:0005576">
    <property type="term" value="C:extracellular region"/>
    <property type="evidence" value="ECO:0007669"/>
    <property type="project" value="UniProtKB-SubCell"/>
</dbReference>
<dbReference type="InterPro" id="IPR051582">
    <property type="entry name" value="LRR_extensin-like_regulator"/>
</dbReference>
<sequence>MGINIIHTIFFFSLLIFSSPITCLDIDLGIDLGPILSPLPLIPDLLNFADQRLAIIYPIIQTFKNIITSDPLGITKTWVGSDLCKYAGFYCGTPPDNDTATVIASIDFNGFGLSAPTLDGFLDQLPDLAIFHANSNNFTGTISPKIANLRYLFELDLSNNNLVGTFPTAVLSMTSLSFLDIRFNSFAGVVPPHIFMQTLDFLFLNDNNFAQTLPQTIGSTSAAYLTLANNMFTGPIPRSIGNANSTLREILLLNNLLTGCLPYELGLLKEAVVFDAGNNLLTGPLPCSLGCLRKIEVLNFAGNLLYGKIPEQICAVGSLVNFSLFDNYFTSVGPECRKMIKSRVLDVRKNCIRGLPEQRSAEECASFFLKPRSCSHPSSFTFMPCEVQPSSESDGDPPVRRRTKRKLVSYAALSRHRLML</sequence>
<proteinExistence type="predicted"/>
<evidence type="ECO:0000256" key="1">
    <source>
        <dbReference type="ARBA" id="ARBA00004613"/>
    </source>
</evidence>
<feature type="signal peptide" evidence="6">
    <location>
        <begin position="1"/>
        <end position="23"/>
    </location>
</feature>
<keyword evidence="4 6" id="KW-0732">Signal</keyword>
<reference evidence="8" key="1">
    <citation type="submission" date="2013-01" db="EMBL/GenBank/DDBJ databases">
        <title>Draft Genome Sequence of a Mulberry Tree, Morus notabilis C.K. Schneid.</title>
        <authorList>
            <person name="He N."/>
            <person name="Zhao S."/>
        </authorList>
    </citation>
    <scope>NUCLEOTIDE SEQUENCE</scope>
</reference>
<dbReference type="Gene3D" id="3.80.10.10">
    <property type="entry name" value="Ribonuclease Inhibitor"/>
    <property type="match status" value="2"/>
</dbReference>
<keyword evidence="2" id="KW-0964">Secreted</keyword>
<organism evidence="7 8">
    <name type="scientific">Morus notabilis</name>
    <dbReference type="NCBI Taxonomy" id="981085"/>
    <lineage>
        <taxon>Eukaryota</taxon>
        <taxon>Viridiplantae</taxon>
        <taxon>Streptophyta</taxon>
        <taxon>Embryophyta</taxon>
        <taxon>Tracheophyta</taxon>
        <taxon>Spermatophyta</taxon>
        <taxon>Magnoliopsida</taxon>
        <taxon>eudicotyledons</taxon>
        <taxon>Gunneridae</taxon>
        <taxon>Pentapetalae</taxon>
        <taxon>rosids</taxon>
        <taxon>fabids</taxon>
        <taxon>Rosales</taxon>
        <taxon>Moraceae</taxon>
        <taxon>Moreae</taxon>
        <taxon>Morus</taxon>
    </lineage>
</organism>
<evidence type="ECO:0000313" key="8">
    <source>
        <dbReference type="Proteomes" id="UP000030645"/>
    </source>
</evidence>
<comment type="subcellular location">
    <subcellularLocation>
        <location evidence="1">Secreted</location>
    </subcellularLocation>
</comment>
<dbReference type="SUPFAM" id="SSF52058">
    <property type="entry name" value="L domain-like"/>
    <property type="match status" value="1"/>
</dbReference>
<keyword evidence="8" id="KW-1185">Reference proteome</keyword>
<gene>
    <name evidence="7" type="ORF">L484_027444</name>
</gene>
<name>W9RXY5_9ROSA</name>
<dbReference type="InterPro" id="IPR001611">
    <property type="entry name" value="Leu-rich_rpt"/>
</dbReference>
<dbReference type="Proteomes" id="UP000030645">
    <property type="component" value="Unassembled WGS sequence"/>
</dbReference>
<feature type="chain" id="PRO_5004931676" evidence="6">
    <location>
        <begin position="24"/>
        <end position="420"/>
    </location>
</feature>
<evidence type="ECO:0000256" key="3">
    <source>
        <dbReference type="ARBA" id="ARBA00022614"/>
    </source>
</evidence>
<keyword evidence="3" id="KW-0433">Leucine-rich repeat</keyword>
<evidence type="ECO:0000256" key="4">
    <source>
        <dbReference type="ARBA" id="ARBA00022729"/>
    </source>
</evidence>
<dbReference type="AlphaFoldDB" id="W9RXY5"/>
<dbReference type="OrthoDB" id="676979at2759"/>
<keyword evidence="5" id="KW-0677">Repeat</keyword>
<evidence type="ECO:0000256" key="2">
    <source>
        <dbReference type="ARBA" id="ARBA00022525"/>
    </source>
</evidence>
<dbReference type="KEGG" id="mnt:21410062"/>
<dbReference type="PANTHER" id="PTHR32093:SF128">
    <property type="entry name" value="LEUCINE-RICH REPEAT-CONTAINING N-TERMINAL PLANT-TYPE DOMAIN-CONTAINING PROTEIN"/>
    <property type="match status" value="1"/>
</dbReference>
<dbReference type="STRING" id="981085.W9RXY5"/>
<dbReference type="eggNOG" id="ENOG502QQ8K">
    <property type="taxonomic scope" value="Eukaryota"/>
</dbReference>
<accession>W9RXY5</accession>
<dbReference type="EMBL" id="KE345811">
    <property type="protein sequence ID" value="EXC17257.1"/>
    <property type="molecule type" value="Genomic_DNA"/>
</dbReference>
<protein>
    <submittedName>
        <fullName evidence="7">Uncharacterized protein</fullName>
    </submittedName>
</protein>
<dbReference type="PANTHER" id="PTHR32093">
    <property type="entry name" value="LEUCINE-RICH REPEAT EXTENSIN-LIKE PROTEIN 3-RELATED"/>
    <property type="match status" value="1"/>
</dbReference>
<evidence type="ECO:0000313" key="7">
    <source>
        <dbReference type="EMBL" id="EXC17257.1"/>
    </source>
</evidence>
<evidence type="ECO:0000256" key="5">
    <source>
        <dbReference type="ARBA" id="ARBA00022737"/>
    </source>
</evidence>
<evidence type="ECO:0000256" key="6">
    <source>
        <dbReference type="SAM" id="SignalP"/>
    </source>
</evidence>